<sequence>MEINAFQWVVLIAIYALLLKKFFKLLRLWYKGSKIPGSSACSHCPKNLTELLSEEHKKYGSIVKLWLGPTQLLVSVNDPVLIRAILEKAEDKLPFTGKAFRLAFGPSNLFASSSEKVRKRRELLTTELNERLLENNYLITKVVDIIMDKLENIKARGSLDSRLVSQHMAFSIMGSSFFGDGFLTWPKAAIYEELLMLTAKDACFWASYNVTPFWKQGFWKYQCLCKRLKCLTQDILQHCKKNCKLFHHIDQNVYGEKSNIKTVTADGAQCCSGADSRDCFFFHKLNDNHTATEEPSSNIMRVIFHGCQQIEALIANVLTMLAMHPEIQDKVYSEITMAMKQQSKYEEQDVYRMPLLLATVFESARLMPSGSLLQRCPLKHDLSFENGVTIPAGAILAVPVNLVQTDDSNWGSDATDFNPYRFLSNVRKEPDVVIDVPFTGSGEESTKPGFSSLVLKDPNENAAFLPFGSGRRTCVGQKFVVQVVASLFASLLKKYEIRPNSGSEVEVKLSSKNHHLLQHLPCSSIVFVSRDS</sequence>
<evidence type="ECO:0000313" key="2">
    <source>
        <dbReference type="Proteomes" id="UP000828941"/>
    </source>
</evidence>
<gene>
    <name evidence="1" type="ORF">L6164_023187</name>
</gene>
<reference evidence="1 2" key="1">
    <citation type="journal article" date="2022" name="DNA Res.">
        <title>Chromosomal-level genome assembly of the orchid tree Bauhinia variegata (Leguminosae; Cercidoideae) supports the allotetraploid origin hypothesis of Bauhinia.</title>
        <authorList>
            <person name="Zhong Y."/>
            <person name="Chen Y."/>
            <person name="Zheng D."/>
            <person name="Pang J."/>
            <person name="Liu Y."/>
            <person name="Luo S."/>
            <person name="Meng S."/>
            <person name="Qian L."/>
            <person name="Wei D."/>
            <person name="Dai S."/>
            <person name="Zhou R."/>
        </authorList>
    </citation>
    <scope>NUCLEOTIDE SEQUENCE [LARGE SCALE GENOMIC DNA]</scope>
    <source>
        <strain evidence="1">BV-YZ2020</strain>
    </source>
</reference>
<evidence type="ECO:0000313" key="1">
    <source>
        <dbReference type="EMBL" id="KAI4323594.1"/>
    </source>
</evidence>
<dbReference type="EMBL" id="CM039434">
    <property type="protein sequence ID" value="KAI4323594.1"/>
    <property type="molecule type" value="Genomic_DNA"/>
</dbReference>
<protein>
    <submittedName>
        <fullName evidence="1">Uncharacterized protein</fullName>
    </submittedName>
</protein>
<name>A0ACB9MI36_BAUVA</name>
<dbReference type="Proteomes" id="UP000828941">
    <property type="component" value="Chromosome 9"/>
</dbReference>
<proteinExistence type="predicted"/>
<comment type="caution">
    <text evidence="1">The sequence shown here is derived from an EMBL/GenBank/DDBJ whole genome shotgun (WGS) entry which is preliminary data.</text>
</comment>
<keyword evidence="2" id="KW-1185">Reference proteome</keyword>
<organism evidence="1 2">
    <name type="scientific">Bauhinia variegata</name>
    <name type="common">Purple orchid tree</name>
    <name type="synonym">Phanera variegata</name>
    <dbReference type="NCBI Taxonomy" id="167791"/>
    <lineage>
        <taxon>Eukaryota</taxon>
        <taxon>Viridiplantae</taxon>
        <taxon>Streptophyta</taxon>
        <taxon>Embryophyta</taxon>
        <taxon>Tracheophyta</taxon>
        <taxon>Spermatophyta</taxon>
        <taxon>Magnoliopsida</taxon>
        <taxon>eudicotyledons</taxon>
        <taxon>Gunneridae</taxon>
        <taxon>Pentapetalae</taxon>
        <taxon>rosids</taxon>
        <taxon>fabids</taxon>
        <taxon>Fabales</taxon>
        <taxon>Fabaceae</taxon>
        <taxon>Cercidoideae</taxon>
        <taxon>Cercideae</taxon>
        <taxon>Bauhiniinae</taxon>
        <taxon>Bauhinia</taxon>
    </lineage>
</organism>
<accession>A0ACB9MI36</accession>